<feature type="transmembrane region" description="Helical" evidence="1">
    <location>
        <begin position="685"/>
        <end position="704"/>
    </location>
</feature>
<dbReference type="PANTHER" id="PTHR33406:SF13">
    <property type="entry name" value="MEMBRANE PROTEIN YDFJ"/>
    <property type="match status" value="1"/>
</dbReference>
<feature type="transmembrane region" description="Helical" evidence="1">
    <location>
        <begin position="634"/>
        <end position="654"/>
    </location>
</feature>
<reference evidence="2 3" key="1">
    <citation type="submission" date="2021-03" db="EMBL/GenBank/DDBJ databases">
        <title>Genomic Encyclopedia of Type Strains, Phase III (KMG-III): the genomes of soil and plant-associated and newly described type strains.</title>
        <authorList>
            <person name="Whitman W."/>
        </authorList>
    </citation>
    <scope>NUCLEOTIDE SEQUENCE [LARGE SCALE GENOMIC DNA]</scope>
    <source>
        <strain evidence="2 3">IMMIB AFH-6</strain>
    </source>
</reference>
<dbReference type="RefSeq" id="WP_209765855.1">
    <property type="nucleotide sequence ID" value="NZ_JAGINP010000005.1"/>
</dbReference>
<keyword evidence="1" id="KW-1133">Transmembrane helix</keyword>
<name>A0ABS4SKV2_9PROT</name>
<feature type="transmembrane region" description="Helical" evidence="1">
    <location>
        <begin position="305"/>
        <end position="323"/>
    </location>
</feature>
<accession>A0ABS4SKV2</accession>
<feature type="transmembrane region" description="Helical" evidence="1">
    <location>
        <begin position="255"/>
        <end position="272"/>
    </location>
</feature>
<dbReference type="Gene3D" id="1.20.1640.10">
    <property type="entry name" value="Multidrug efflux transporter AcrB transmembrane domain"/>
    <property type="match status" value="2"/>
</dbReference>
<dbReference type="EMBL" id="JAGINP010000005">
    <property type="protein sequence ID" value="MBP2292045.1"/>
    <property type="molecule type" value="Genomic_DNA"/>
</dbReference>
<feature type="transmembrane region" description="Helical" evidence="1">
    <location>
        <begin position="428"/>
        <end position="447"/>
    </location>
</feature>
<evidence type="ECO:0000256" key="1">
    <source>
        <dbReference type="SAM" id="Phobius"/>
    </source>
</evidence>
<feature type="transmembrane region" description="Helical" evidence="1">
    <location>
        <begin position="661"/>
        <end position="679"/>
    </location>
</feature>
<feature type="transmembrane region" description="Helical" evidence="1">
    <location>
        <begin position="279"/>
        <end position="299"/>
    </location>
</feature>
<feature type="transmembrane region" description="Helical" evidence="1">
    <location>
        <begin position="751"/>
        <end position="773"/>
    </location>
</feature>
<feature type="transmembrane region" description="Helical" evidence="1">
    <location>
        <begin position="344"/>
        <end position="367"/>
    </location>
</feature>
<feature type="transmembrane region" description="Helical" evidence="1">
    <location>
        <begin position="373"/>
        <end position="392"/>
    </location>
</feature>
<keyword evidence="1" id="KW-0812">Transmembrane</keyword>
<proteinExistence type="predicted"/>
<evidence type="ECO:0000313" key="3">
    <source>
        <dbReference type="Proteomes" id="UP000781958"/>
    </source>
</evidence>
<gene>
    <name evidence="2" type="ORF">J2851_001806</name>
</gene>
<organism evidence="2 3">
    <name type="scientific">Azospirillum rugosum</name>
    <dbReference type="NCBI Taxonomy" id="416170"/>
    <lineage>
        <taxon>Bacteria</taxon>
        <taxon>Pseudomonadati</taxon>
        <taxon>Pseudomonadota</taxon>
        <taxon>Alphaproteobacteria</taxon>
        <taxon>Rhodospirillales</taxon>
        <taxon>Azospirillaceae</taxon>
        <taxon>Azospirillum</taxon>
    </lineage>
</organism>
<dbReference type="SUPFAM" id="SSF82866">
    <property type="entry name" value="Multidrug efflux transporter AcrB transmembrane domain"/>
    <property type="match status" value="2"/>
</dbReference>
<sequence>MSRRLAAWAWLALVLLAGLHLVHRIQDGLTFRTDLLALLPREEQDPVLQRANEAVSRALGRRVVALVGDTSRERARAAAQALSADLKATGLVSAAGDEIGADRMKAMGALYFPHRRGLLSEGDRALLLAGRGEEIALRALSQAYGVFGMADANLLRADPFLLLPSFFTGLPFPLSKLTPDDGLLTVVEDGTTWILVTALLAGEPFELDVQERVIGAFDAAVERLRRDSPGLQVKRLGAVFFAQAGSQAALSESSWLSTLSLGGTVLLILLVFRRVGPLLHNLLALGVGLGVGLSGSLFLFGELHVAALLFGTSLIGVAVDYSLHYSACLFDRTAGTPRERLAHVLPGIQLGLLTTLIGYMALMLAPFPGLRQIAAFSILGLLAAFLTVALWLPALDRSAPLRHGDGLLAAAGRLWRFWEDARWRPARALLLVALGLVGVLGLSRLHVDDDVRRLQSLSPELVREQEEIQRRIGATTATQFLLVRASDDEAALRREEDIAGALAALKGDGAIAGYQMPASFVPSARRQAENRALLRGALEGPYLAAQREQLGLPPAPPEKDGEAVAPLTLAAALGRGDVPFLGELVLGPGLHVVALQGLTRPDAVRAALAGVEGVRLVDPTADFSALLGKYRERAMLLIAGSALLMVPVLVWRYGWRGALRTMLPSSLALAIAPAVAALAGQGFTFFHAMALVLILSVGVDYSIFCAESGPASRAGEGGPDRRPVTMVAVWLATLTTLLSFGLLAFSQVAAVHSFGLTMLVGVSLSFLLAPLAARPKVTTPARA</sequence>
<feature type="transmembrane region" description="Helical" evidence="1">
    <location>
        <begin position="724"/>
        <end position="745"/>
    </location>
</feature>
<evidence type="ECO:0000313" key="2">
    <source>
        <dbReference type="EMBL" id="MBP2292045.1"/>
    </source>
</evidence>
<comment type="caution">
    <text evidence="2">The sequence shown here is derived from an EMBL/GenBank/DDBJ whole genome shotgun (WGS) entry which is preliminary data.</text>
</comment>
<dbReference type="Proteomes" id="UP000781958">
    <property type="component" value="Unassembled WGS sequence"/>
</dbReference>
<dbReference type="PANTHER" id="PTHR33406">
    <property type="entry name" value="MEMBRANE PROTEIN MJ1562-RELATED"/>
    <property type="match status" value="1"/>
</dbReference>
<keyword evidence="1" id="KW-0472">Membrane</keyword>
<keyword evidence="3" id="KW-1185">Reference proteome</keyword>
<dbReference type="InterPro" id="IPR050545">
    <property type="entry name" value="Mycobact_MmpL"/>
</dbReference>
<protein>
    <submittedName>
        <fullName evidence="2">Exporter</fullName>
    </submittedName>
</protein>